<keyword evidence="1" id="KW-1133">Transmembrane helix</keyword>
<accession>A0A4Y9XVV3</accession>
<reference evidence="2 3" key="1">
    <citation type="submission" date="2019-02" db="EMBL/GenBank/DDBJ databases">
        <title>Genome sequencing of the rare red list fungi Dentipellis fragilis.</title>
        <authorList>
            <person name="Buettner E."/>
            <person name="Kellner H."/>
        </authorList>
    </citation>
    <scope>NUCLEOTIDE SEQUENCE [LARGE SCALE GENOMIC DNA]</scope>
    <source>
        <strain evidence="2 3">DSM 105465</strain>
    </source>
</reference>
<dbReference type="Proteomes" id="UP000298327">
    <property type="component" value="Unassembled WGS sequence"/>
</dbReference>
<evidence type="ECO:0000256" key="1">
    <source>
        <dbReference type="SAM" id="Phobius"/>
    </source>
</evidence>
<sequence>MADVLRHGLPSDVRLALQAQAVSYSDSASDSCLARAPLTFREVASAAVITYDVITTVSDQIDFLQSIDRTYLRIGYVLVRYLPWLAQLGFLPLDVNGSERPHWSGTDCRVWGGMQVSVMQFMITTVDAIQMLRIYVLLRRHTYLLFALYVIYAAEVLIVCVILGVSFHHTGVDIDCVVTRLPRLMMAYWLTPLVFQTILFVLTLYKFIIACRNGWGHKPVMKLFIADGTWAFMILFFSMLLNFVLSYTQHGPYAVISFRGTRLLNNPRRVLCSSEPEPESEMSQAATIPKPGAEVELDTLFDMRIPTLRPCA</sequence>
<feature type="transmembrane region" description="Helical" evidence="1">
    <location>
        <begin position="223"/>
        <end position="245"/>
    </location>
</feature>
<keyword evidence="3" id="KW-1185">Reference proteome</keyword>
<keyword evidence="1" id="KW-0472">Membrane</keyword>
<keyword evidence="1" id="KW-0812">Transmembrane</keyword>
<evidence type="ECO:0000313" key="2">
    <source>
        <dbReference type="EMBL" id="TFY54215.1"/>
    </source>
</evidence>
<dbReference type="OrthoDB" id="2637653at2759"/>
<protein>
    <submittedName>
        <fullName evidence="2">Uncharacterized protein</fullName>
    </submittedName>
</protein>
<gene>
    <name evidence="2" type="ORF">EVG20_g9800</name>
</gene>
<name>A0A4Y9XVV3_9AGAM</name>
<dbReference type="EMBL" id="SEOQ01001053">
    <property type="protein sequence ID" value="TFY54215.1"/>
    <property type="molecule type" value="Genomic_DNA"/>
</dbReference>
<dbReference type="AlphaFoldDB" id="A0A4Y9XVV3"/>
<organism evidence="2 3">
    <name type="scientific">Dentipellis fragilis</name>
    <dbReference type="NCBI Taxonomy" id="205917"/>
    <lineage>
        <taxon>Eukaryota</taxon>
        <taxon>Fungi</taxon>
        <taxon>Dikarya</taxon>
        <taxon>Basidiomycota</taxon>
        <taxon>Agaricomycotina</taxon>
        <taxon>Agaricomycetes</taxon>
        <taxon>Russulales</taxon>
        <taxon>Hericiaceae</taxon>
        <taxon>Dentipellis</taxon>
    </lineage>
</organism>
<evidence type="ECO:0000313" key="3">
    <source>
        <dbReference type="Proteomes" id="UP000298327"/>
    </source>
</evidence>
<feature type="transmembrane region" description="Helical" evidence="1">
    <location>
        <begin position="187"/>
        <end position="211"/>
    </location>
</feature>
<feature type="transmembrane region" description="Helical" evidence="1">
    <location>
        <begin position="143"/>
        <end position="167"/>
    </location>
</feature>
<comment type="caution">
    <text evidence="2">The sequence shown here is derived from an EMBL/GenBank/DDBJ whole genome shotgun (WGS) entry which is preliminary data.</text>
</comment>
<proteinExistence type="predicted"/>